<organism evidence="1 2">
    <name type="scientific">Flavilitoribacter nigricans (strain ATCC 23147 / DSM 23189 / NBRC 102662 / NCIMB 1420 / SS-2)</name>
    <name type="common">Lewinella nigricans</name>
    <dbReference type="NCBI Taxonomy" id="1122177"/>
    <lineage>
        <taxon>Bacteria</taxon>
        <taxon>Pseudomonadati</taxon>
        <taxon>Bacteroidota</taxon>
        <taxon>Saprospiria</taxon>
        <taxon>Saprospirales</taxon>
        <taxon>Lewinellaceae</taxon>
        <taxon>Flavilitoribacter</taxon>
    </lineage>
</organism>
<name>A0A2D0NAM2_FLAN2</name>
<keyword evidence="2" id="KW-1185">Reference proteome</keyword>
<reference evidence="1 2" key="1">
    <citation type="submission" date="2017-10" db="EMBL/GenBank/DDBJ databases">
        <title>The draft genome sequence of Lewinella nigricans NBRC 102662.</title>
        <authorList>
            <person name="Wang K."/>
        </authorList>
    </citation>
    <scope>NUCLEOTIDE SEQUENCE [LARGE SCALE GENOMIC DNA]</scope>
    <source>
        <strain evidence="1 2">NBRC 102662</strain>
    </source>
</reference>
<dbReference type="EMBL" id="PDUD01000021">
    <property type="protein sequence ID" value="PHN05410.1"/>
    <property type="molecule type" value="Genomic_DNA"/>
</dbReference>
<comment type="caution">
    <text evidence="1">The sequence shown here is derived from an EMBL/GenBank/DDBJ whole genome shotgun (WGS) entry which is preliminary data.</text>
</comment>
<dbReference type="RefSeq" id="WP_099150987.1">
    <property type="nucleotide sequence ID" value="NZ_PDUD01000021.1"/>
</dbReference>
<sequence length="129" mass="14596">MTTIHLNIPGIDAHALSIHLLVVIKNYIEGKEAGSIPAQKMEYLEAMDRSYLKLDQLSQCHDDETPQPLALTTEEAEAVIRAFTDAEFQELALRDEYYQKNSYTSYFGLIYAKYLKKISEAYVDALASA</sequence>
<gene>
    <name evidence="1" type="ORF">CRP01_15545</name>
</gene>
<accession>A0A2D0NAM2</accession>
<proteinExistence type="predicted"/>
<dbReference type="Proteomes" id="UP000223913">
    <property type="component" value="Unassembled WGS sequence"/>
</dbReference>
<evidence type="ECO:0000313" key="1">
    <source>
        <dbReference type="EMBL" id="PHN05410.1"/>
    </source>
</evidence>
<evidence type="ECO:0000313" key="2">
    <source>
        <dbReference type="Proteomes" id="UP000223913"/>
    </source>
</evidence>
<dbReference type="AlphaFoldDB" id="A0A2D0NAM2"/>
<protein>
    <submittedName>
        <fullName evidence="1">Uncharacterized protein</fullName>
    </submittedName>
</protein>